<dbReference type="Gene3D" id="1.10.10.10">
    <property type="entry name" value="Winged helix-like DNA-binding domain superfamily/Winged helix DNA-binding domain"/>
    <property type="match status" value="1"/>
</dbReference>
<gene>
    <name evidence="5" type="ORF">HCX60_06210</name>
</gene>
<dbReference type="PANTHER" id="PTHR16305">
    <property type="entry name" value="TESTICULAR SOLUBLE ADENYLYL CYCLASE"/>
    <property type="match status" value="1"/>
</dbReference>
<dbReference type="InterPro" id="IPR000792">
    <property type="entry name" value="Tscrpt_reg_LuxR_C"/>
</dbReference>
<dbReference type="PANTHER" id="PTHR16305:SF35">
    <property type="entry name" value="TRANSCRIPTIONAL ACTIVATOR DOMAIN"/>
    <property type="match status" value="1"/>
</dbReference>
<proteinExistence type="predicted"/>
<dbReference type="GO" id="GO:0003677">
    <property type="term" value="F:DNA binding"/>
    <property type="evidence" value="ECO:0007669"/>
    <property type="project" value="InterPro"/>
</dbReference>
<dbReference type="SMART" id="SM00421">
    <property type="entry name" value="HTH_LUXR"/>
    <property type="match status" value="1"/>
</dbReference>
<keyword evidence="2" id="KW-0067">ATP-binding</keyword>
<evidence type="ECO:0000256" key="1">
    <source>
        <dbReference type="ARBA" id="ARBA00022741"/>
    </source>
</evidence>
<dbReference type="GO" id="GO:0005737">
    <property type="term" value="C:cytoplasm"/>
    <property type="evidence" value="ECO:0007669"/>
    <property type="project" value="TreeGrafter"/>
</dbReference>
<organism evidence="5 6">
    <name type="scientific">Streptomyces antibioticus</name>
    <dbReference type="NCBI Taxonomy" id="1890"/>
    <lineage>
        <taxon>Bacteria</taxon>
        <taxon>Bacillati</taxon>
        <taxon>Actinomycetota</taxon>
        <taxon>Actinomycetes</taxon>
        <taxon>Kitasatosporales</taxon>
        <taxon>Streptomycetaceae</taxon>
        <taxon>Streptomyces</taxon>
    </lineage>
</organism>
<accession>A0AAE6Y6G5</accession>
<evidence type="ECO:0000256" key="3">
    <source>
        <dbReference type="SAM" id="MobiDB-lite"/>
    </source>
</evidence>
<dbReference type="Pfam" id="PF00196">
    <property type="entry name" value="GerE"/>
    <property type="match status" value="1"/>
</dbReference>
<evidence type="ECO:0000256" key="2">
    <source>
        <dbReference type="ARBA" id="ARBA00022840"/>
    </source>
</evidence>
<dbReference type="CDD" id="cd06170">
    <property type="entry name" value="LuxR_C_like"/>
    <property type="match status" value="1"/>
</dbReference>
<dbReference type="Pfam" id="PF13191">
    <property type="entry name" value="AAA_16"/>
    <property type="match status" value="1"/>
</dbReference>
<feature type="region of interest" description="Disordered" evidence="3">
    <location>
        <begin position="398"/>
        <end position="424"/>
    </location>
</feature>
<protein>
    <submittedName>
        <fullName evidence="5">AAA family ATPase</fullName>
    </submittedName>
</protein>
<dbReference type="InterPro" id="IPR016032">
    <property type="entry name" value="Sig_transdc_resp-reg_C-effctor"/>
</dbReference>
<dbReference type="GO" id="GO:0004016">
    <property type="term" value="F:adenylate cyclase activity"/>
    <property type="evidence" value="ECO:0007669"/>
    <property type="project" value="TreeGrafter"/>
</dbReference>
<dbReference type="InterPro" id="IPR036388">
    <property type="entry name" value="WH-like_DNA-bd_sf"/>
</dbReference>
<dbReference type="SUPFAM" id="SSF46894">
    <property type="entry name" value="C-terminal effector domain of the bipartite response regulators"/>
    <property type="match status" value="1"/>
</dbReference>
<dbReference type="InterPro" id="IPR027417">
    <property type="entry name" value="P-loop_NTPase"/>
</dbReference>
<evidence type="ECO:0000259" key="4">
    <source>
        <dbReference type="PROSITE" id="PS50043"/>
    </source>
</evidence>
<dbReference type="EMBL" id="CP050692">
    <property type="protein sequence ID" value="QIT43154.1"/>
    <property type="molecule type" value="Genomic_DNA"/>
</dbReference>
<dbReference type="Proteomes" id="UP000502504">
    <property type="component" value="Chromosome"/>
</dbReference>
<dbReference type="PROSITE" id="PS50043">
    <property type="entry name" value="HTH_LUXR_2"/>
    <property type="match status" value="1"/>
</dbReference>
<dbReference type="AlphaFoldDB" id="A0AAE6Y6G5"/>
<name>A0AAE6Y6G5_STRAT</name>
<feature type="compositionally biased region" description="Low complexity" evidence="3">
    <location>
        <begin position="399"/>
        <end position="413"/>
    </location>
</feature>
<evidence type="ECO:0000313" key="6">
    <source>
        <dbReference type="Proteomes" id="UP000502504"/>
    </source>
</evidence>
<dbReference type="InterPro" id="IPR041664">
    <property type="entry name" value="AAA_16"/>
</dbReference>
<dbReference type="SUPFAM" id="SSF52540">
    <property type="entry name" value="P-loop containing nucleoside triphosphate hydrolases"/>
    <property type="match status" value="1"/>
</dbReference>
<keyword evidence="1" id="KW-0547">Nucleotide-binding</keyword>
<dbReference type="GO" id="GO:0005524">
    <property type="term" value="F:ATP binding"/>
    <property type="evidence" value="ECO:0007669"/>
    <property type="project" value="UniProtKB-KW"/>
</dbReference>
<feature type="domain" description="HTH luxR-type" evidence="4">
    <location>
        <begin position="828"/>
        <end position="893"/>
    </location>
</feature>
<dbReference type="PRINTS" id="PR00038">
    <property type="entry name" value="HTHLUXR"/>
</dbReference>
<dbReference type="GO" id="GO:0006355">
    <property type="term" value="P:regulation of DNA-templated transcription"/>
    <property type="evidence" value="ECO:0007669"/>
    <property type="project" value="InterPro"/>
</dbReference>
<feature type="region of interest" description="Disordered" evidence="3">
    <location>
        <begin position="798"/>
        <end position="837"/>
    </location>
</feature>
<evidence type="ECO:0000313" key="5">
    <source>
        <dbReference type="EMBL" id="QIT43154.1"/>
    </source>
</evidence>
<sequence length="897" mass="96587">MSMYLAQQHRTASSFTVRGRPYETGRLQAAWERCRDGRGSVLTLHGPVGSGRTELLDALGEFVASQGAHVLTAAGSPLERDFPLGVVRQLFQSPLLPDGIAAEAARLIENGLAPALAPAWPEPDGTDADVPMRPTPHLLHRLSSLLLEYARQAPVLLAVDDRQDADVQSLEFLLYLTRRTRGARILTVLCSRENMTPRDPFFEVELASRPDHERVRLRLFGHEAIADLLRERLGPDAAQRYAGEVLDLTGGNPLLVRAVVEDQQPGDPGGRLVIGENYRRGVMNCLHRIDPLALRLARGVAALGRPAGTALLAELLLLAKDSPPRALYLLHSAGLFRDGDFRHRSGGGDLLAAMRPAELAALHRRAAELLRATGASAEHVAEQYRAAEGQIRAPWSAETAPVAAPVDPATGPREAPRPAPAREAGRDDVVIECVPVLPGTEPDEPPTPGRQRSAVRHLFWEGRTEDGVEALARYEADHPRDQDAAAGLRTWIGYWYPTLLPGTGQGPRRGGADAGGPFLDGMRVLTALLAGLPHREAVSRAEHILREGRVAHLPIRSLTAALTVLLYADQPGRAARWCATVGDRTGRGPDSTEGALLAALTAEAALRQGDIRTADAYARAAFQEITPRRWGVGAGFPLATMVGARTALGRHEDAERYLAMPVPEAMFRTPAGLHYLAARAGHHLATGDATAALADYRRCGETMARWGLDHLPALVPWRIGAARAQLALGRTSAARSLIERQLDGLGGGQTRTRGMALRTGAAATDPAERTAVLEEAVQALEDSGDQLELSAALAELSAAHGASGDPEQARSADRRARHLSRVSGAAPAPDRDDELSEAERRVAELAASGLTNREIGKKLFITVSTVEQHLTKVYRKLGVRRRMDLARLLEYRPGLAG</sequence>
<reference evidence="5 6" key="1">
    <citation type="submission" date="2020-03" db="EMBL/GenBank/DDBJ databases">
        <title>Is there a link between lipid content and antibiotic production in Streptomyces?</title>
        <authorList>
            <person name="David M."/>
            <person name="Lejeune C."/>
            <person name="Abreu S."/>
            <person name="Thibessard A."/>
            <person name="Leblond P."/>
            <person name="Chaminade P."/>
            <person name="Virolle M.-J."/>
        </authorList>
    </citation>
    <scope>NUCLEOTIDE SEQUENCE [LARGE SCALE GENOMIC DNA]</scope>
    <source>
        <strain evidence="5 6">DSM 41481</strain>
    </source>
</reference>